<name>D6Z9D3_SEGRD</name>
<feature type="region of interest" description="Disordered" evidence="1">
    <location>
        <begin position="1"/>
        <end position="20"/>
    </location>
</feature>
<evidence type="ECO:0000313" key="2">
    <source>
        <dbReference type="EMBL" id="ADG98563.1"/>
    </source>
</evidence>
<evidence type="ECO:0000256" key="1">
    <source>
        <dbReference type="SAM" id="MobiDB-lite"/>
    </source>
</evidence>
<feature type="region of interest" description="Disordered" evidence="1">
    <location>
        <begin position="44"/>
        <end position="65"/>
    </location>
</feature>
<organism evidence="2 3">
    <name type="scientific">Segniliparus rotundus (strain ATCC BAA-972 / CDC 1076 / CIP 108378 / DSM 44985 / JCM 13578)</name>
    <dbReference type="NCBI Taxonomy" id="640132"/>
    <lineage>
        <taxon>Bacteria</taxon>
        <taxon>Bacillati</taxon>
        <taxon>Actinomycetota</taxon>
        <taxon>Actinomycetes</taxon>
        <taxon>Mycobacteriales</taxon>
        <taxon>Segniliparaceae</taxon>
        <taxon>Segniliparus</taxon>
    </lineage>
</organism>
<dbReference type="RefSeq" id="WP_013139015.1">
    <property type="nucleotide sequence ID" value="NC_014168.1"/>
</dbReference>
<accession>D6Z9D3</accession>
<dbReference type="KEGG" id="srt:Srot_2109"/>
<proteinExistence type="predicted"/>
<gene>
    <name evidence="2" type="ordered locus">Srot_2109</name>
</gene>
<protein>
    <submittedName>
        <fullName evidence="2">Uncharacterized protein</fullName>
    </submittedName>
</protein>
<evidence type="ECO:0000313" key="3">
    <source>
        <dbReference type="Proteomes" id="UP000002247"/>
    </source>
</evidence>
<dbReference type="AlphaFoldDB" id="D6Z9D3"/>
<dbReference type="EMBL" id="CP001958">
    <property type="protein sequence ID" value="ADG98563.1"/>
    <property type="molecule type" value="Genomic_DNA"/>
</dbReference>
<dbReference type="Proteomes" id="UP000002247">
    <property type="component" value="Chromosome"/>
</dbReference>
<dbReference type="HOGENOM" id="CLU_1703018_0_0_11"/>
<keyword evidence="3" id="KW-1185">Reference proteome</keyword>
<reference evidence="2 3" key="1">
    <citation type="journal article" date="2010" name="Stand. Genomic Sci.">
        <title>Complete genome sequence of Segniliparus rotundus type strain (CDC 1076).</title>
        <authorList>
            <person name="Sikorski J."/>
            <person name="Lapidus A."/>
            <person name="Copeland A."/>
            <person name="Misra M."/>
            <person name="Glavina Del Rio T."/>
            <person name="Nolan M."/>
            <person name="Lucas S."/>
            <person name="Chen F."/>
            <person name="Tice H."/>
            <person name="Cheng J.F."/>
            <person name="Jando M."/>
            <person name="Schneider S."/>
            <person name="Bruce D."/>
            <person name="Goodwin L."/>
            <person name="Pitluck S."/>
            <person name="Liolios K."/>
            <person name="Mikhailova N."/>
            <person name="Pati A."/>
            <person name="Ivanova N."/>
            <person name="Mavromatis K."/>
            <person name="Chen A."/>
            <person name="Palaniappan K."/>
            <person name="Chertkov O."/>
            <person name="Land M."/>
            <person name="Hauser L."/>
            <person name="Chang Y.J."/>
            <person name="Jeffries C.D."/>
            <person name="Brettin T."/>
            <person name="Detter J.C."/>
            <person name="Han C."/>
            <person name="Rohde M."/>
            <person name="Goker M."/>
            <person name="Bristow J."/>
            <person name="Eisen J.A."/>
            <person name="Markowitz V."/>
            <person name="Hugenholtz P."/>
            <person name="Kyrpides N.C."/>
            <person name="Klenk H.P."/>
        </authorList>
    </citation>
    <scope>NUCLEOTIDE SEQUENCE [LARGE SCALE GENOMIC DNA]</scope>
    <source>
        <strain evidence="3">ATCC BAA-972 / CDC 1076 / CIP 108378 / DSM 44985 / JCM 13578</strain>
    </source>
</reference>
<sequence length="154" mass="16881">MAGRSPAPKPPSKRARRNTDAMAVTVLPFEPCEQSALPEDVEWPERTREHGARSCARCPRADGKGGSVVRLPKAVIDNHRLFIGGVELTAIPGVLIAQEPVTVRPVVLGEWNVIRIELHVGEVEITPPASVDESGVIDIGPYDPRRRGWRLCVR</sequence>
<dbReference type="STRING" id="640132.Srot_2109"/>